<proteinExistence type="predicted"/>
<evidence type="ECO:0000256" key="1">
    <source>
        <dbReference type="SAM" id="MobiDB-lite"/>
    </source>
</evidence>
<keyword evidence="3" id="KW-1185">Reference proteome</keyword>
<organism evidence="2 3">
    <name type="scientific">Melipona bicolor</name>
    <dbReference type="NCBI Taxonomy" id="60889"/>
    <lineage>
        <taxon>Eukaryota</taxon>
        <taxon>Metazoa</taxon>
        <taxon>Ecdysozoa</taxon>
        <taxon>Arthropoda</taxon>
        <taxon>Hexapoda</taxon>
        <taxon>Insecta</taxon>
        <taxon>Pterygota</taxon>
        <taxon>Neoptera</taxon>
        <taxon>Endopterygota</taxon>
        <taxon>Hymenoptera</taxon>
        <taxon>Apocrita</taxon>
        <taxon>Aculeata</taxon>
        <taxon>Apoidea</taxon>
        <taxon>Anthophila</taxon>
        <taxon>Apidae</taxon>
        <taxon>Melipona</taxon>
    </lineage>
</organism>
<protein>
    <submittedName>
        <fullName evidence="2">Uncharacterized protein</fullName>
    </submittedName>
</protein>
<sequence>MAARVGGIRGKLEAKRRRRGRRRGWKKKKTRGKRRVKDGRGWSRVLERREEGEVGPSVDAEDEIGTETPWHTRPLDLEYGILSACFGYRGAVYATMATLIVANDGRGFFLSGVGEKERRTKEETGVR</sequence>
<comment type="caution">
    <text evidence="2">The sequence shown here is derived from an EMBL/GenBank/DDBJ whole genome shotgun (WGS) entry which is preliminary data.</text>
</comment>
<feature type="compositionally biased region" description="Basic and acidic residues" evidence="1">
    <location>
        <begin position="38"/>
        <end position="52"/>
    </location>
</feature>
<name>A0AA40FNZ6_9HYME</name>
<evidence type="ECO:0000313" key="2">
    <source>
        <dbReference type="EMBL" id="KAK1122691.1"/>
    </source>
</evidence>
<gene>
    <name evidence="2" type="ORF">K0M31_009135</name>
</gene>
<feature type="compositionally biased region" description="Basic residues" evidence="1">
    <location>
        <begin position="14"/>
        <end position="37"/>
    </location>
</feature>
<dbReference type="Proteomes" id="UP001177670">
    <property type="component" value="Unassembled WGS sequence"/>
</dbReference>
<dbReference type="AlphaFoldDB" id="A0AA40FNZ6"/>
<accession>A0AA40FNZ6</accession>
<evidence type="ECO:0000313" key="3">
    <source>
        <dbReference type="Proteomes" id="UP001177670"/>
    </source>
</evidence>
<reference evidence="2" key="1">
    <citation type="submission" date="2021-10" db="EMBL/GenBank/DDBJ databases">
        <title>Melipona bicolor Genome sequencing and assembly.</title>
        <authorList>
            <person name="Araujo N.S."/>
            <person name="Arias M.C."/>
        </authorList>
    </citation>
    <scope>NUCLEOTIDE SEQUENCE</scope>
    <source>
        <strain evidence="2">USP_2M_L1-L4_2017</strain>
        <tissue evidence="2">Whole body</tissue>
    </source>
</reference>
<feature type="region of interest" description="Disordered" evidence="1">
    <location>
        <begin position="1"/>
        <end position="67"/>
    </location>
</feature>
<dbReference type="EMBL" id="JAHYIQ010000022">
    <property type="protein sequence ID" value="KAK1122691.1"/>
    <property type="molecule type" value="Genomic_DNA"/>
</dbReference>